<keyword evidence="2" id="KW-1185">Reference proteome</keyword>
<reference evidence="1" key="1">
    <citation type="submission" date="2021-06" db="EMBL/GenBank/DDBJ databases">
        <authorList>
            <person name="Kallberg Y."/>
            <person name="Tangrot J."/>
            <person name="Rosling A."/>
        </authorList>
    </citation>
    <scope>NUCLEOTIDE SEQUENCE</scope>
    <source>
        <strain evidence="1">FL966</strain>
    </source>
</reference>
<evidence type="ECO:0000313" key="2">
    <source>
        <dbReference type="Proteomes" id="UP000789759"/>
    </source>
</evidence>
<dbReference type="OrthoDB" id="10497176at2759"/>
<proteinExistence type="predicted"/>
<dbReference type="Proteomes" id="UP000789759">
    <property type="component" value="Unassembled WGS sequence"/>
</dbReference>
<gene>
    <name evidence="1" type="ORF">CPELLU_LOCUS9378</name>
</gene>
<organism evidence="1 2">
    <name type="scientific">Cetraspora pellucida</name>
    <dbReference type="NCBI Taxonomy" id="1433469"/>
    <lineage>
        <taxon>Eukaryota</taxon>
        <taxon>Fungi</taxon>
        <taxon>Fungi incertae sedis</taxon>
        <taxon>Mucoromycota</taxon>
        <taxon>Glomeromycotina</taxon>
        <taxon>Glomeromycetes</taxon>
        <taxon>Diversisporales</taxon>
        <taxon>Gigasporaceae</taxon>
        <taxon>Cetraspora</taxon>
    </lineage>
</organism>
<sequence length="91" mass="10512">MHLHKEVPNVVKLALHFPEMHQVVYDLNDEFNLQLLLTVICVSQSFKHLRTVNSIECPMFKSICIALGLLKDDDKWSQCLEEVSIITIAYN</sequence>
<evidence type="ECO:0000313" key="1">
    <source>
        <dbReference type="EMBL" id="CAG8651978.1"/>
    </source>
</evidence>
<accession>A0A9N9DUY2</accession>
<comment type="caution">
    <text evidence="1">The sequence shown here is derived from an EMBL/GenBank/DDBJ whole genome shotgun (WGS) entry which is preliminary data.</text>
</comment>
<name>A0A9N9DUY2_9GLOM</name>
<protein>
    <submittedName>
        <fullName evidence="1">17216_t:CDS:1</fullName>
    </submittedName>
</protein>
<dbReference type="AlphaFoldDB" id="A0A9N9DUY2"/>
<dbReference type="EMBL" id="CAJVQA010007126">
    <property type="protein sequence ID" value="CAG8651978.1"/>
    <property type="molecule type" value="Genomic_DNA"/>
</dbReference>